<gene>
    <name evidence="5" type="ORF">E2L00_01775</name>
</gene>
<comment type="caution">
    <text evidence="5">The sequence shown here is derived from an EMBL/GenBank/DDBJ whole genome shotgun (WGS) entry which is preliminary data.</text>
</comment>
<keyword evidence="1" id="KW-0805">Transcription regulation</keyword>
<dbReference type="EMBL" id="SOYS01000001">
    <property type="protein sequence ID" value="NIY46283.1"/>
    <property type="molecule type" value="Genomic_DNA"/>
</dbReference>
<dbReference type="SUPFAM" id="SSF46785">
    <property type="entry name" value="Winged helix' DNA-binding domain"/>
    <property type="match status" value="1"/>
</dbReference>
<evidence type="ECO:0000313" key="5">
    <source>
        <dbReference type="EMBL" id="NIY46283.1"/>
    </source>
</evidence>
<sequence length="388" mass="44091">MYKYLDQEQGKVAKQNLIYKELLQRIQSGRYANGQRLPTENSLCQEFSASRPTIARAIAKLRSEGIISSTQGSGHYVTNGQHSVSLVHMNTQSETPTFGILSPRMEENESGFLFEQIFRSIASLSQKFNFDLAWNGVMFLGEGATRKMIINKIDEVLERYLRSSVKGVFFIPVEFHPHAEEINTMILNKLRRYDIAVVLLDSDVVKWPQRSQWDLIGLDNVAAGLEMTNFLINNQPRRIDFVCEQFSANTVNMRKMGYRLALLEAGVMPQTTWEHNGNVGDRLFAERILKSGAQDIVCANDFTAMKLLSICVQNNLKINVVGFDDNEYSTLLGIPLTTYKQPFEDVAKNAVLTMFNRLEYPADIARQIQIRGELIIRSSCHWRCSAEG</sequence>
<keyword evidence="3" id="KW-0804">Transcription</keyword>
<dbReference type="Gene3D" id="3.40.50.2300">
    <property type="match status" value="2"/>
</dbReference>
<evidence type="ECO:0000256" key="3">
    <source>
        <dbReference type="ARBA" id="ARBA00023163"/>
    </source>
</evidence>
<dbReference type="InterPro" id="IPR046335">
    <property type="entry name" value="LacI/GalR-like_sensor"/>
</dbReference>
<dbReference type="RefSeq" id="WP_167606145.1">
    <property type="nucleotide sequence ID" value="NZ_SOYS01000001.1"/>
</dbReference>
<keyword evidence="2" id="KW-0238">DNA-binding</keyword>
<evidence type="ECO:0000313" key="6">
    <source>
        <dbReference type="Proteomes" id="UP000697927"/>
    </source>
</evidence>
<dbReference type="Gene3D" id="1.10.10.10">
    <property type="entry name" value="Winged helix-like DNA-binding domain superfamily/Winged helix DNA-binding domain"/>
    <property type="match status" value="1"/>
</dbReference>
<dbReference type="PANTHER" id="PTHR30146:SF145">
    <property type="entry name" value="RIBOSE OPERON REPRESSOR"/>
    <property type="match status" value="1"/>
</dbReference>
<dbReference type="InterPro" id="IPR028082">
    <property type="entry name" value="Peripla_BP_I"/>
</dbReference>
<accession>A0ABX0VH04</accession>
<dbReference type="SMART" id="SM00345">
    <property type="entry name" value="HTH_GNTR"/>
    <property type="match status" value="1"/>
</dbReference>
<dbReference type="PANTHER" id="PTHR30146">
    <property type="entry name" value="LACI-RELATED TRANSCRIPTIONAL REPRESSOR"/>
    <property type="match status" value="1"/>
</dbReference>
<dbReference type="Pfam" id="PF13377">
    <property type="entry name" value="Peripla_BP_3"/>
    <property type="match status" value="1"/>
</dbReference>
<dbReference type="PRINTS" id="PR00035">
    <property type="entry name" value="HTHGNTR"/>
</dbReference>
<evidence type="ECO:0000256" key="1">
    <source>
        <dbReference type="ARBA" id="ARBA00023015"/>
    </source>
</evidence>
<keyword evidence="6" id="KW-1185">Reference proteome</keyword>
<dbReference type="SUPFAM" id="SSF53822">
    <property type="entry name" value="Periplasmic binding protein-like I"/>
    <property type="match status" value="1"/>
</dbReference>
<dbReference type="InterPro" id="IPR036388">
    <property type="entry name" value="WH-like_DNA-bd_sf"/>
</dbReference>
<dbReference type="CDD" id="cd07377">
    <property type="entry name" value="WHTH_GntR"/>
    <property type="match status" value="1"/>
</dbReference>
<proteinExistence type="predicted"/>
<evidence type="ECO:0000256" key="2">
    <source>
        <dbReference type="ARBA" id="ARBA00023125"/>
    </source>
</evidence>
<dbReference type="InterPro" id="IPR036390">
    <property type="entry name" value="WH_DNA-bd_sf"/>
</dbReference>
<protein>
    <submittedName>
        <fullName evidence="5">GntR family transcriptional regulator</fullName>
    </submittedName>
</protein>
<organism evidence="5 6">
    <name type="scientific">Cedecea colo</name>
    <dbReference type="NCBI Taxonomy" id="2552946"/>
    <lineage>
        <taxon>Bacteria</taxon>
        <taxon>Pseudomonadati</taxon>
        <taxon>Pseudomonadota</taxon>
        <taxon>Gammaproteobacteria</taxon>
        <taxon>Enterobacterales</taxon>
        <taxon>Enterobacteriaceae</taxon>
        <taxon>Cedecea</taxon>
    </lineage>
</organism>
<feature type="domain" description="HTH gntR-type" evidence="4">
    <location>
        <begin position="12"/>
        <end position="80"/>
    </location>
</feature>
<dbReference type="PROSITE" id="PS50949">
    <property type="entry name" value="HTH_GNTR"/>
    <property type="match status" value="1"/>
</dbReference>
<dbReference type="InterPro" id="IPR000524">
    <property type="entry name" value="Tscrpt_reg_HTH_GntR"/>
</dbReference>
<evidence type="ECO:0000259" key="4">
    <source>
        <dbReference type="PROSITE" id="PS50949"/>
    </source>
</evidence>
<dbReference type="Proteomes" id="UP000697927">
    <property type="component" value="Unassembled WGS sequence"/>
</dbReference>
<dbReference type="Pfam" id="PF00392">
    <property type="entry name" value="GntR"/>
    <property type="match status" value="1"/>
</dbReference>
<reference evidence="5 6" key="1">
    <citation type="journal article" date="2020" name="Microorganisms">
        <title>Polyphasic Characterisation of Cedecea colo sp. nov., a New Enteric Bacterium Isolated from the Koala Hindgut.</title>
        <authorList>
            <person name="Boath J.M."/>
            <person name="Dakhal S."/>
            <person name="Van T.T.H."/>
            <person name="Moore R.J."/>
            <person name="Dekiwadia C."/>
            <person name="Macreadie I.G."/>
        </authorList>
    </citation>
    <scope>NUCLEOTIDE SEQUENCE [LARGE SCALE GENOMIC DNA]</scope>
    <source>
        <strain evidence="5 6">ZA</strain>
    </source>
</reference>
<name>A0ABX0VH04_9ENTR</name>